<dbReference type="EMBL" id="HACG01019208">
    <property type="protein sequence ID" value="CEK66073.1"/>
    <property type="molecule type" value="Transcribed_RNA"/>
</dbReference>
<proteinExistence type="predicted"/>
<organism evidence="1">
    <name type="scientific">Arion vulgaris</name>
    <dbReference type="NCBI Taxonomy" id="1028688"/>
    <lineage>
        <taxon>Eukaryota</taxon>
        <taxon>Metazoa</taxon>
        <taxon>Spiralia</taxon>
        <taxon>Lophotrochozoa</taxon>
        <taxon>Mollusca</taxon>
        <taxon>Gastropoda</taxon>
        <taxon>Heterobranchia</taxon>
        <taxon>Euthyneura</taxon>
        <taxon>Panpulmonata</taxon>
        <taxon>Eupulmonata</taxon>
        <taxon>Stylommatophora</taxon>
        <taxon>Helicina</taxon>
        <taxon>Arionoidea</taxon>
        <taxon>Arionidae</taxon>
        <taxon>Arion</taxon>
    </lineage>
</organism>
<reference evidence="1" key="1">
    <citation type="submission" date="2014-12" db="EMBL/GenBank/DDBJ databases">
        <title>Insight into the proteome of Arion vulgaris.</title>
        <authorList>
            <person name="Aradska J."/>
            <person name="Bulat T."/>
            <person name="Smidak R."/>
            <person name="Sarate P."/>
            <person name="Gangsoo J."/>
            <person name="Sialana F."/>
            <person name="Bilban M."/>
            <person name="Lubec G."/>
        </authorList>
    </citation>
    <scope>NUCLEOTIDE SEQUENCE</scope>
    <source>
        <tissue evidence="1">Skin</tissue>
    </source>
</reference>
<evidence type="ECO:0000313" key="1">
    <source>
        <dbReference type="EMBL" id="CEK66073.1"/>
    </source>
</evidence>
<protein>
    <submittedName>
        <fullName evidence="1">Uncharacterized protein</fullName>
    </submittedName>
</protein>
<gene>
    <name evidence="1" type="primary">ORF57223</name>
</gene>
<accession>A0A0B6ZC48</accession>
<feature type="non-terminal residue" evidence="1">
    <location>
        <position position="119"/>
    </location>
</feature>
<name>A0A0B6ZC48_9EUPU</name>
<dbReference type="AlphaFoldDB" id="A0A0B6ZC48"/>
<sequence>MTSVPSNVDCQNQIMQVQQPYGHTSGLMTANKMSMKQVTCKGVSKVNHMISEQIVPESFLTPDPSPISSPQPSNLTVKTEVLDPEEKGTQGKSEVILQALGRLAALQHMNSDKKVQVNE</sequence>